<evidence type="ECO:0000313" key="1">
    <source>
        <dbReference type="EMBL" id="APC46438.1"/>
    </source>
</evidence>
<dbReference type="GeneID" id="55601398"/>
<accession>A0A1J0GW85</accession>
<proteinExistence type="predicted"/>
<reference evidence="1 2" key="1">
    <citation type="submission" date="2016-09" db="EMBL/GenBank/DDBJ databases">
        <title>Complete Genome Sequence of Streptomyces 5a phage BRock.</title>
        <authorList>
            <person name="Crossman A."/>
            <person name="Baron S."/>
            <person name="Jamdagni P."/>
            <person name="Khatri P."/>
            <person name="Sharma D."/>
            <person name="Pandey M."/>
            <person name="Goyal S."/>
            <person name="Kumar S."/>
            <person name="Phogat A."/>
            <person name="Chawla G."/>
            <person name="Pasricha M."/>
            <person name="Gupta K."/>
            <person name="Bazzad D."/>
            <person name="Aggarwal V."/>
            <person name="Poughat A."/>
            <person name="Singh K."/>
            <person name="Rana P."/>
            <person name="Gautam R."/>
            <person name="Sharma V."/>
            <person name="Tyagi D."/>
            <person name="Shahi A."/>
            <person name="Jangra N."/>
            <person name="Malik M."/>
            <person name="Sidhu P.K."/>
            <person name="Malik S."/>
            <person name="Ghalyan Y."/>
            <person name="Sharma S.S."/>
            <person name="Malik A."/>
            <person name="Chuttani R."/>
            <person name="Bamal N."/>
            <person name="Bhadula D."/>
            <person name="Batra A."/>
            <person name="Temple L."/>
            <person name="Nehra K."/>
        </authorList>
    </citation>
    <scope>NUCLEOTIDE SEQUENCE [LARGE SCALE GENOMIC DNA]</scope>
</reference>
<sequence length="74" mass="8737">MANNRVIIGHVWEAVEDEPKHFFEILSEGEIVHLRRVCDNSKTTRFIGQISGFGRVRPMRKGEEEQKVRRLFKK</sequence>
<evidence type="ECO:0000313" key="2">
    <source>
        <dbReference type="Proteomes" id="UP000224898"/>
    </source>
</evidence>
<keyword evidence="2" id="KW-1185">Reference proteome</keyword>
<name>A0A1J0GW85_9CAUD</name>
<dbReference type="Proteomes" id="UP000224898">
    <property type="component" value="Segment"/>
</dbReference>
<protein>
    <submittedName>
        <fullName evidence="1">Uncharacterized protein</fullName>
    </submittedName>
</protein>
<organism evidence="1 2">
    <name type="scientific">Streptomyces phage BRock</name>
    <dbReference type="NCBI Taxonomy" id="1913591"/>
    <lineage>
        <taxon>Viruses</taxon>
        <taxon>Duplodnaviria</taxon>
        <taxon>Heunggongvirae</taxon>
        <taxon>Uroviricota</taxon>
        <taxon>Caudoviricetes</taxon>
        <taxon>Borockvirus</taxon>
        <taxon>Borockvirus brock</taxon>
    </lineage>
</organism>
<dbReference type="EMBL" id="KX925554">
    <property type="protein sequence ID" value="APC46438.1"/>
    <property type="molecule type" value="Genomic_DNA"/>
</dbReference>
<dbReference type="KEGG" id="vg:55601398"/>
<dbReference type="RefSeq" id="YP_009831902.1">
    <property type="nucleotide sequence ID" value="NC_048650.1"/>
</dbReference>